<dbReference type="PROSITE" id="PS51257">
    <property type="entry name" value="PROKAR_LIPOPROTEIN"/>
    <property type="match status" value="1"/>
</dbReference>
<dbReference type="Gene3D" id="1.25.40.10">
    <property type="entry name" value="Tetratricopeptide repeat domain"/>
    <property type="match status" value="1"/>
</dbReference>
<gene>
    <name evidence="1" type="ORF">EHW67_18445</name>
</gene>
<proteinExistence type="predicted"/>
<dbReference type="Pfam" id="PF19867">
    <property type="entry name" value="DUF6340"/>
    <property type="match status" value="1"/>
</dbReference>
<reference evidence="1 2" key="1">
    <citation type="submission" date="2018-11" db="EMBL/GenBank/DDBJ databases">
        <title>Arenibacter aquaticus sp.nov., a marine bacterium isolated from surface seawater in the South China Sea.</title>
        <authorList>
            <person name="Guo J."/>
            <person name="Sun J."/>
        </authorList>
    </citation>
    <scope>NUCLEOTIDE SEQUENCE [LARGE SCALE GENOMIC DNA]</scope>
    <source>
        <strain evidence="1 2">GUO666</strain>
    </source>
</reference>
<dbReference type="Proteomes" id="UP000267585">
    <property type="component" value="Unassembled WGS sequence"/>
</dbReference>
<protein>
    <recommendedName>
        <fullName evidence="3">Tetratricopeptide repeat protein</fullName>
    </recommendedName>
</protein>
<keyword evidence="2" id="KW-1185">Reference proteome</keyword>
<dbReference type="EMBL" id="RQPJ01000021">
    <property type="protein sequence ID" value="RTE52171.1"/>
    <property type="molecule type" value="Genomic_DNA"/>
</dbReference>
<comment type="caution">
    <text evidence="1">The sequence shown here is derived from an EMBL/GenBank/DDBJ whole genome shotgun (WGS) entry which is preliminary data.</text>
</comment>
<organism evidence="1 2">
    <name type="scientific">Arenibacter aquaticus</name>
    <dbReference type="NCBI Taxonomy" id="2489054"/>
    <lineage>
        <taxon>Bacteria</taxon>
        <taxon>Pseudomonadati</taxon>
        <taxon>Bacteroidota</taxon>
        <taxon>Flavobacteriia</taxon>
        <taxon>Flavobacteriales</taxon>
        <taxon>Flavobacteriaceae</taxon>
        <taxon>Arenibacter</taxon>
    </lineage>
</organism>
<evidence type="ECO:0000313" key="2">
    <source>
        <dbReference type="Proteomes" id="UP000267585"/>
    </source>
</evidence>
<sequence>MRLLILGHLVLIVACSPTKSIVLQTMEPSPVHISKNIKRIGIINRSQPSDQLKDDTSINSVVAIEEQWLEEKGRSAALTGLFQKLLKDSRFQSVNILDSIPQELMNFEMENDSISWAMINDICNTYDVDAVFSMSFFDTETKVSLKKTSMMQPNLMRVKVKVKAQEITLETLIENGWRIYYPKGKKIIDEFVLNNQIVSTGKGENPWEAYRAIEGRRDTLVKQSKVAGSNYGQRLLPYEDSVERQYYARGSQNLDMAHTFMESGDWQGAFQLWEKELENTNPNIVGRACYNMAVRYEINGDLDKAMEWASKAHSDYNNKNALAYLDKLKYRSSQNQILEKQLSK</sequence>
<name>A0A430JZT2_9FLAO</name>
<dbReference type="InterPro" id="IPR011990">
    <property type="entry name" value="TPR-like_helical_dom_sf"/>
</dbReference>
<evidence type="ECO:0008006" key="3">
    <source>
        <dbReference type="Google" id="ProtNLM"/>
    </source>
</evidence>
<evidence type="ECO:0000313" key="1">
    <source>
        <dbReference type="EMBL" id="RTE52171.1"/>
    </source>
</evidence>
<accession>A0A430JZT2</accession>
<dbReference type="SUPFAM" id="SSF81901">
    <property type="entry name" value="HCP-like"/>
    <property type="match status" value="1"/>
</dbReference>
<dbReference type="AlphaFoldDB" id="A0A430JZT2"/>
<dbReference type="InterPro" id="IPR045921">
    <property type="entry name" value="DUF6340"/>
</dbReference>